<dbReference type="GO" id="GO:0006979">
    <property type="term" value="P:response to oxidative stress"/>
    <property type="evidence" value="ECO:0007669"/>
    <property type="project" value="TreeGrafter"/>
</dbReference>
<protein>
    <recommendedName>
        <fullName evidence="4">Restriction of telomere capping protein 5</fullName>
    </recommendedName>
</protein>
<feature type="domain" description="TLDc" evidence="7">
    <location>
        <begin position="220"/>
        <end position="435"/>
    </location>
</feature>
<dbReference type="Proteomes" id="UP000189580">
    <property type="component" value="Chromosome b"/>
</dbReference>
<keyword evidence="5" id="KW-0963">Cytoplasm</keyword>
<evidence type="ECO:0000256" key="6">
    <source>
        <dbReference type="SAM" id="MobiDB-lite"/>
    </source>
</evidence>
<comment type="function">
    <text evidence="1">May be involved in a process influencing telomere capping.</text>
</comment>
<name>A0A167FD58_9ASCO</name>
<dbReference type="PROSITE" id="PS51886">
    <property type="entry name" value="TLDC"/>
    <property type="match status" value="1"/>
</dbReference>
<evidence type="ECO:0000256" key="2">
    <source>
        <dbReference type="ARBA" id="ARBA00004496"/>
    </source>
</evidence>
<comment type="similarity">
    <text evidence="3">Belongs to the RTC5 family.</text>
</comment>
<feature type="region of interest" description="Disordered" evidence="6">
    <location>
        <begin position="187"/>
        <end position="210"/>
    </location>
</feature>
<gene>
    <name evidence="8" type="primary">RTC5</name>
    <name evidence="8" type="ORF">AWJ20_2766</name>
</gene>
<evidence type="ECO:0000256" key="5">
    <source>
        <dbReference type="ARBA" id="ARBA00022490"/>
    </source>
</evidence>
<dbReference type="PANTHER" id="PTHR23354:SF130">
    <property type="entry name" value="RESTRICTION OF TELOMERE CAPPING PROTEIN 5"/>
    <property type="match status" value="1"/>
</dbReference>
<dbReference type="EMBL" id="CP014503">
    <property type="protein sequence ID" value="ANB15144.1"/>
    <property type="molecule type" value="Genomic_DNA"/>
</dbReference>
<dbReference type="GO" id="GO:0005634">
    <property type="term" value="C:nucleus"/>
    <property type="evidence" value="ECO:0007669"/>
    <property type="project" value="TreeGrafter"/>
</dbReference>
<dbReference type="SMART" id="SM00584">
    <property type="entry name" value="TLDc"/>
    <property type="match status" value="1"/>
</dbReference>
<dbReference type="OrthoDB" id="289228at2759"/>
<sequence>MTVENLVKALTFYNGKYKGVIRGEYDILKLLFLSFATEIMEGSSAEGQANIADEQIEFERTGISSWDRFSVVQSFDNIDVTKWYISGPDLVALFSLLLPLVDYKPYESFDAVVERFEEASVKKLRKSAQSMVRSISADSNSKLIEDITISCEEFREAILLAFPHVLEPLALIFDRLLYQQKSSTVPERRLSSSPESPVQPEDVDTTKVKEPEKTVNSRIGLVTKLTTYAIRGQLYSTFGPMIQTMVKLYSGSEAGFSMRSFETKVFNWNAPSIFLISGRRVADATDIKANSRIRSFNDQIPPVRAKNNRKSKTVIFGAFVESPWRANSKECFGNESTVLTQLFPTHNVYKASKTNRHYAYFSRGEGIGFGSPPPRNGKYSNIGNISLVIESSFEFGVFRHFGPGGSFEPGPSPSEKILEFEDRFVIEEIEVWGCGTEEHLAEQKLRWEWEEREAQNRRKINVDSLGEDRALLEMAGLVGKYSQSGGSV</sequence>
<accession>A0A167FD58</accession>
<comment type="subcellular location">
    <subcellularLocation>
        <location evidence="2">Cytoplasm</location>
    </subcellularLocation>
</comment>
<evidence type="ECO:0000256" key="3">
    <source>
        <dbReference type="ARBA" id="ARBA00006731"/>
    </source>
</evidence>
<organism evidence="8 9">
    <name type="scientific">Sugiyamaella lignohabitans</name>
    <dbReference type="NCBI Taxonomy" id="796027"/>
    <lineage>
        <taxon>Eukaryota</taxon>
        <taxon>Fungi</taxon>
        <taxon>Dikarya</taxon>
        <taxon>Ascomycota</taxon>
        <taxon>Saccharomycotina</taxon>
        <taxon>Dipodascomycetes</taxon>
        <taxon>Dipodascales</taxon>
        <taxon>Trichomonascaceae</taxon>
        <taxon>Sugiyamaella</taxon>
    </lineage>
</organism>
<dbReference type="GeneID" id="30034713"/>
<evidence type="ECO:0000259" key="7">
    <source>
        <dbReference type="PROSITE" id="PS51886"/>
    </source>
</evidence>
<dbReference type="KEGG" id="slb:AWJ20_2766"/>
<reference evidence="8 9" key="1">
    <citation type="submission" date="2016-02" db="EMBL/GenBank/DDBJ databases">
        <title>Complete genome sequence and transcriptome regulation of the pentose utilising yeast Sugiyamaella lignohabitans.</title>
        <authorList>
            <person name="Bellasio M."/>
            <person name="Peymann A."/>
            <person name="Valli M."/>
            <person name="Sipitzky M."/>
            <person name="Graf A."/>
            <person name="Sauer M."/>
            <person name="Marx H."/>
            <person name="Mattanovich D."/>
        </authorList>
    </citation>
    <scope>NUCLEOTIDE SEQUENCE [LARGE SCALE GENOMIC DNA]</scope>
    <source>
        <strain evidence="8 9">CBS 10342</strain>
    </source>
</reference>
<proteinExistence type="inferred from homology"/>
<dbReference type="AlphaFoldDB" id="A0A167FD58"/>
<evidence type="ECO:0000256" key="4">
    <source>
        <dbReference type="ARBA" id="ARBA00015163"/>
    </source>
</evidence>
<dbReference type="InterPro" id="IPR006571">
    <property type="entry name" value="TLDc_dom"/>
</dbReference>
<dbReference type="GO" id="GO:0005737">
    <property type="term" value="C:cytoplasm"/>
    <property type="evidence" value="ECO:0007669"/>
    <property type="project" value="UniProtKB-SubCell"/>
</dbReference>
<dbReference type="Pfam" id="PF07534">
    <property type="entry name" value="TLD"/>
    <property type="match status" value="1"/>
</dbReference>
<evidence type="ECO:0000256" key="1">
    <source>
        <dbReference type="ARBA" id="ARBA00002738"/>
    </source>
</evidence>
<evidence type="ECO:0000313" key="9">
    <source>
        <dbReference type="Proteomes" id="UP000189580"/>
    </source>
</evidence>
<dbReference type="PANTHER" id="PTHR23354">
    <property type="entry name" value="NUCLEOLAR PROTEIN 7/ESTROGEN RECEPTOR COACTIVATOR-RELATED"/>
    <property type="match status" value="1"/>
</dbReference>
<evidence type="ECO:0000313" key="8">
    <source>
        <dbReference type="EMBL" id="ANB15144.1"/>
    </source>
</evidence>
<keyword evidence="9" id="KW-1185">Reference proteome</keyword>
<dbReference type="RefSeq" id="XP_018737621.1">
    <property type="nucleotide sequence ID" value="XM_018879733.1"/>
</dbReference>